<accession>A0ABZ0Z3U1</accession>
<evidence type="ECO:0000313" key="2">
    <source>
        <dbReference type="Proteomes" id="UP001349343"/>
    </source>
</evidence>
<dbReference type="EMBL" id="OR769222">
    <property type="protein sequence ID" value="WQJ52825.1"/>
    <property type="molecule type" value="Genomic_DNA"/>
</dbReference>
<evidence type="ECO:0000313" key="1">
    <source>
        <dbReference type="EMBL" id="WQJ52825.1"/>
    </source>
</evidence>
<sequence>MITREELVKSYKVAIKKINELENKKYVFKTNRACDPFVHVKHMSIDDVVKAGATVHDGDANIKARIEQYGILPEDLKNGNARKYLGFTVDEWDHDFKLRVEQIHDKNTLAKYKLVVEKLVKYFTDEDRFNIEMAEIDDLGVDLSDKTAAE</sequence>
<proteinExistence type="predicted"/>
<dbReference type="Proteomes" id="UP001349343">
    <property type="component" value="Segment"/>
</dbReference>
<name>A0ABZ0Z3U1_9CAUD</name>
<keyword evidence="2" id="KW-1185">Reference proteome</keyword>
<organism evidence="1 2">
    <name type="scientific">phage Lak_Megaphage_RVC_JS4_GC31</name>
    <dbReference type="NCBI Taxonomy" id="3109228"/>
    <lineage>
        <taxon>Viruses</taxon>
        <taxon>Duplodnaviria</taxon>
        <taxon>Heunggongvirae</taxon>
        <taxon>Uroviricota</taxon>
        <taxon>Caudoviricetes</taxon>
        <taxon>Caudoviricetes code 15 clade</taxon>
    </lineage>
</organism>
<protein>
    <submittedName>
        <fullName evidence="1">Uncharacterized protein</fullName>
    </submittedName>
</protein>
<reference evidence="1 2" key="1">
    <citation type="submission" date="2023-11" db="EMBL/GenBank/DDBJ databases">
        <authorList>
            <person name="Cook R."/>
            <person name="Crisci M."/>
            <person name="Pye H."/>
            <person name="Adriaenssens E."/>
            <person name="Santini J."/>
        </authorList>
    </citation>
    <scope>NUCLEOTIDE SEQUENCE [LARGE SCALE GENOMIC DNA]</scope>
    <source>
        <strain evidence="1">Lak_Megaphage_RVC_JS4_GC31</strain>
    </source>
</reference>